<dbReference type="InterPro" id="IPR009000">
    <property type="entry name" value="Transl_B-barrel_sf"/>
</dbReference>
<dbReference type="EMBL" id="VSRO01000001">
    <property type="protein sequence ID" value="TYK59621.1"/>
    <property type="molecule type" value="Genomic_DNA"/>
</dbReference>
<dbReference type="SUPFAM" id="SSF50447">
    <property type="entry name" value="Translation proteins"/>
    <property type="match status" value="1"/>
</dbReference>
<dbReference type="AlphaFoldDB" id="A0A5D3GGV5"/>
<evidence type="ECO:0000313" key="2">
    <source>
        <dbReference type="Proteomes" id="UP000324029"/>
    </source>
</evidence>
<accession>A0A5D3GGV5</accession>
<dbReference type="RefSeq" id="WP_148852254.1">
    <property type="nucleotide sequence ID" value="NZ_VSRO01000001.1"/>
</dbReference>
<dbReference type="PANTHER" id="PTHR43462">
    <property type="entry name" value="ALANYL-TRNA EDITING PROTEIN"/>
    <property type="match status" value="1"/>
</dbReference>
<dbReference type="InterPro" id="IPR051335">
    <property type="entry name" value="Alanyl-tRNA_Editing_Enzymes"/>
</dbReference>
<dbReference type="GO" id="GO:0000166">
    <property type="term" value="F:nucleotide binding"/>
    <property type="evidence" value="ECO:0007669"/>
    <property type="project" value="InterPro"/>
</dbReference>
<reference evidence="1 2" key="2">
    <citation type="submission" date="2019-08" db="EMBL/GenBank/DDBJ databases">
        <authorList>
            <person name="Brilhante M."/>
            <person name="Perreten V."/>
        </authorList>
    </citation>
    <scope>NUCLEOTIDE SEQUENCE [LARGE SCALE GENOMIC DNA]</scope>
    <source>
        <strain evidence="1 2">MCP106</strain>
    </source>
</reference>
<organism evidence="1 2">
    <name type="scientific">Pseudomonas synxantha</name>
    <dbReference type="NCBI Taxonomy" id="47883"/>
    <lineage>
        <taxon>Bacteria</taxon>
        <taxon>Pseudomonadati</taxon>
        <taxon>Pseudomonadota</taxon>
        <taxon>Gammaproteobacteria</taxon>
        <taxon>Pseudomonadales</taxon>
        <taxon>Pseudomonadaceae</taxon>
        <taxon>Pseudomonas</taxon>
    </lineage>
</organism>
<sequence length="226" mass="24881">MTERLFFTHDHLTAELEVLSCTPHEEQFAVIAQSTIFHPQGGGQPFDTGWLGDSQVLRVVQEAEQVVHYVDRPLEPGPVIARVDAQRRALHSRLHSAGHLIGNAGERLGWMPIKAHHWPGEGKITFIRGQSAQDMDAQTLQQWVNQWIAADYPRHMTLDEGTREVGFGELPAYACGGTHVQALSELGQVTILALSEKKGALSVRYEIETNMGGGLLPIAGCQSAYL</sequence>
<dbReference type="InterPro" id="IPR018163">
    <property type="entry name" value="Thr/Ala-tRNA-synth_IIc_edit"/>
</dbReference>
<gene>
    <name evidence="1" type="ORF">FXO26_00475</name>
</gene>
<comment type="caution">
    <text evidence="1">The sequence shown here is derived from an EMBL/GenBank/DDBJ whole genome shotgun (WGS) entry which is preliminary data.</text>
</comment>
<dbReference type="PANTHER" id="PTHR43462:SF2">
    <property type="entry name" value="THREONYL AND ALANYL TRNA SYNTHETASE SECOND ADDITIONAL DOMAIN-CONTAINING PROTEIN"/>
    <property type="match status" value="1"/>
</dbReference>
<protein>
    <submittedName>
        <fullName evidence="1">Alanyl-tRNA editing protein</fullName>
    </submittedName>
</protein>
<dbReference type="Gene3D" id="3.30.980.10">
    <property type="entry name" value="Threonyl-trna Synthetase, Chain A, domain 2"/>
    <property type="match status" value="1"/>
</dbReference>
<reference evidence="1 2" key="1">
    <citation type="submission" date="2019-08" db="EMBL/GenBank/DDBJ databases">
        <title>Subclass B2 metallo-beta lactamase from Pseudomonas synxantha.</title>
        <authorList>
            <person name="Poirel L."/>
            <person name="Palmieri M."/>
            <person name="Masseron A."/>
            <person name="Perreten V."/>
            <person name="Nordman P."/>
        </authorList>
    </citation>
    <scope>NUCLEOTIDE SEQUENCE [LARGE SCALE GENOMIC DNA]</scope>
    <source>
        <strain evidence="1 2">MCP106</strain>
    </source>
</reference>
<dbReference type="Proteomes" id="UP000324029">
    <property type="component" value="Unassembled WGS sequence"/>
</dbReference>
<name>A0A5D3GGV5_9PSED</name>
<dbReference type="Gene3D" id="2.40.30.130">
    <property type="match status" value="1"/>
</dbReference>
<evidence type="ECO:0000313" key="1">
    <source>
        <dbReference type="EMBL" id="TYK59621.1"/>
    </source>
</evidence>
<proteinExistence type="predicted"/>
<dbReference type="SUPFAM" id="SSF55186">
    <property type="entry name" value="ThrRS/AlaRS common domain"/>
    <property type="match status" value="1"/>
</dbReference>